<name>A0A1V9Y6E8_9STRA</name>
<dbReference type="PANTHER" id="PTHR10026">
    <property type="entry name" value="CYCLIN"/>
    <property type="match status" value="1"/>
</dbReference>
<feature type="region of interest" description="Disordered" evidence="1">
    <location>
        <begin position="222"/>
        <end position="353"/>
    </location>
</feature>
<feature type="non-terminal residue" evidence="2">
    <location>
        <position position="1"/>
    </location>
</feature>
<dbReference type="GO" id="GO:0016538">
    <property type="term" value="F:cyclin-dependent protein serine/threonine kinase regulator activity"/>
    <property type="evidence" value="ECO:0007669"/>
    <property type="project" value="InterPro"/>
</dbReference>
<dbReference type="Gene3D" id="1.10.472.10">
    <property type="entry name" value="Cyclin-like"/>
    <property type="match status" value="2"/>
</dbReference>
<organism evidence="2 3">
    <name type="scientific">Thraustotheca clavata</name>
    <dbReference type="NCBI Taxonomy" id="74557"/>
    <lineage>
        <taxon>Eukaryota</taxon>
        <taxon>Sar</taxon>
        <taxon>Stramenopiles</taxon>
        <taxon>Oomycota</taxon>
        <taxon>Saprolegniomycetes</taxon>
        <taxon>Saprolegniales</taxon>
        <taxon>Achlyaceae</taxon>
        <taxon>Thraustotheca</taxon>
    </lineage>
</organism>
<feature type="compositionally biased region" description="Basic and acidic residues" evidence="1">
    <location>
        <begin position="325"/>
        <end position="339"/>
    </location>
</feature>
<sequence>AMHYYHTLFEKGFYAQERFKVAAACLFLAAKASSQRMRLLRMVHVMHYILESPLQYGDEEKEELERIHLLHYEIQVLRGIAFELTIELPFVHLTQLISNLPSSCDDIPELSRIVLRELFWTPMCIDYKAFELAQASIYIACHMKQKHCESAWLKDKENAAMIPLQRTTMLEQYMQLHEWKAMQRMYFEDATKTDVQKQQFLIAQKGGLTWPAYQTISLAKERTNQPESLHPLKPSSSQTSKQLEESRRTKSPPSSKEYRNKAKSDKRYDYHRYSRSRSPSPKYRSSNRSSNRSRSPKRSPKYSRSSHKSRRRSPSYDYSYSRSSKKYDSDSSTSSDDRYRRSRHKYYSSSSRR</sequence>
<keyword evidence="3" id="KW-1185">Reference proteome</keyword>
<proteinExistence type="predicted"/>
<feature type="compositionally biased region" description="Basic and acidic residues" evidence="1">
    <location>
        <begin position="256"/>
        <end position="272"/>
    </location>
</feature>
<dbReference type="GO" id="GO:0006357">
    <property type="term" value="P:regulation of transcription by RNA polymerase II"/>
    <property type="evidence" value="ECO:0007669"/>
    <property type="project" value="InterPro"/>
</dbReference>
<feature type="compositionally biased region" description="Basic residues" evidence="1">
    <location>
        <begin position="340"/>
        <end position="353"/>
    </location>
</feature>
<evidence type="ECO:0000313" key="2">
    <source>
        <dbReference type="EMBL" id="OQR81293.1"/>
    </source>
</evidence>
<protein>
    <submittedName>
        <fullName evidence="2">Uncharacterized protein</fullName>
    </submittedName>
</protein>
<dbReference type="InterPro" id="IPR036915">
    <property type="entry name" value="Cyclin-like_sf"/>
</dbReference>
<dbReference type="EMBL" id="JNBS01005050">
    <property type="protein sequence ID" value="OQR81293.1"/>
    <property type="molecule type" value="Genomic_DNA"/>
</dbReference>
<comment type="caution">
    <text evidence="2">The sequence shown here is derived from an EMBL/GenBank/DDBJ whole genome shotgun (WGS) entry which is preliminary data.</text>
</comment>
<dbReference type="AlphaFoldDB" id="A0A1V9Y6E8"/>
<dbReference type="InterPro" id="IPR043198">
    <property type="entry name" value="Cyclin/Ssn8"/>
</dbReference>
<feature type="compositionally biased region" description="Low complexity" evidence="1">
    <location>
        <begin position="276"/>
        <end position="293"/>
    </location>
</feature>
<evidence type="ECO:0000313" key="3">
    <source>
        <dbReference type="Proteomes" id="UP000243217"/>
    </source>
</evidence>
<dbReference type="SUPFAM" id="SSF47954">
    <property type="entry name" value="Cyclin-like"/>
    <property type="match status" value="2"/>
</dbReference>
<evidence type="ECO:0000256" key="1">
    <source>
        <dbReference type="SAM" id="MobiDB-lite"/>
    </source>
</evidence>
<reference evidence="2 3" key="1">
    <citation type="journal article" date="2014" name="Genome Biol. Evol.">
        <title>The secreted proteins of Achlya hypogyna and Thraustotheca clavata identify the ancestral oomycete secretome and reveal gene acquisitions by horizontal gene transfer.</title>
        <authorList>
            <person name="Misner I."/>
            <person name="Blouin N."/>
            <person name="Leonard G."/>
            <person name="Richards T.A."/>
            <person name="Lane C.E."/>
        </authorList>
    </citation>
    <scope>NUCLEOTIDE SEQUENCE [LARGE SCALE GENOMIC DNA]</scope>
    <source>
        <strain evidence="2 3">ATCC 34112</strain>
    </source>
</reference>
<gene>
    <name evidence="2" type="ORF">THRCLA_11852</name>
</gene>
<accession>A0A1V9Y6E8</accession>
<feature type="compositionally biased region" description="Basic residues" evidence="1">
    <location>
        <begin position="294"/>
        <end position="313"/>
    </location>
</feature>
<dbReference type="OrthoDB" id="79090at2759"/>
<dbReference type="STRING" id="74557.A0A1V9Y6E8"/>
<dbReference type="Proteomes" id="UP000243217">
    <property type="component" value="Unassembled WGS sequence"/>
</dbReference>